<feature type="transmembrane region" description="Helical" evidence="6">
    <location>
        <begin position="320"/>
        <end position="340"/>
    </location>
</feature>
<evidence type="ECO:0000313" key="8">
    <source>
        <dbReference type="Proteomes" id="UP001519287"/>
    </source>
</evidence>
<feature type="transmembrane region" description="Helical" evidence="6">
    <location>
        <begin position="292"/>
        <end position="314"/>
    </location>
</feature>
<feature type="transmembrane region" description="Helical" evidence="6">
    <location>
        <begin position="410"/>
        <end position="430"/>
    </location>
</feature>
<evidence type="ECO:0000313" key="7">
    <source>
        <dbReference type="EMBL" id="MBP1990292.1"/>
    </source>
</evidence>
<keyword evidence="2" id="KW-1003">Cell membrane</keyword>
<proteinExistence type="predicted"/>
<feature type="transmembrane region" description="Helical" evidence="6">
    <location>
        <begin position="204"/>
        <end position="222"/>
    </location>
</feature>
<feature type="transmembrane region" description="Helical" evidence="6">
    <location>
        <begin position="352"/>
        <end position="371"/>
    </location>
</feature>
<evidence type="ECO:0000256" key="1">
    <source>
        <dbReference type="ARBA" id="ARBA00004651"/>
    </source>
</evidence>
<dbReference type="EMBL" id="JAGGLB010000004">
    <property type="protein sequence ID" value="MBP1990292.1"/>
    <property type="molecule type" value="Genomic_DNA"/>
</dbReference>
<keyword evidence="8" id="KW-1185">Reference proteome</keyword>
<dbReference type="Proteomes" id="UP001519287">
    <property type="component" value="Unassembled WGS sequence"/>
</dbReference>
<feature type="transmembrane region" description="Helical" evidence="6">
    <location>
        <begin position="143"/>
        <end position="166"/>
    </location>
</feature>
<feature type="transmembrane region" description="Helical" evidence="6">
    <location>
        <begin position="85"/>
        <end position="104"/>
    </location>
</feature>
<feature type="transmembrane region" description="Helical" evidence="6">
    <location>
        <begin position="377"/>
        <end position="398"/>
    </location>
</feature>
<evidence type="ECO:0000256" key="3">
    <source>
        <dbReference type="ARBA" id="ARBA00022692"/>
    </source>
</evidence>
<keyword evidence="4 6" id="KW-1133">Transmembrane helix</keyword>
<sequence>MNSKTIKNIIYLFLSNVLTQIFTAVSLILVARYIGSHDFGMISVAVSYAIIAANFSDLGLTHTLIREGTKENANISLLMNSFFKIKIIFAIVVSILISLIFVLFYDEVSFKQVLFILVIPTIFGVTIQNVGASYFQVIQKMGYMALIRGVSAIITAVSLFVCYVYKVPVLTLAGVYGVSTIVGGVFSLYLTFNQQKLQKGWDFSIFKGLSWFTASGLIATILPQLGPIFLERVTSLQQVGVFSAVYRIPSSLYRIPGVVAGAFYPLLFSLGNKGLIEEHFKTSVQQTKIMSFLAIVSLIPFLFYPTWWLGILYGNEWAEASNTLVLLSFMVLLQALNIVLADSITTLGMQKYRTLAYFIAGSIGLIAYYLLGSKYGSFGGGVAAIIVESTLMTVLIIYNPYSFKLLKKGLLTNILGLLLLIPIYWINSMYLEFNPITSMILLLLVFILYVGLVDNYIRSLVINKLKRA</sequence>
<dbReference type="PANTHER" id="PTHR30250">
    <property type="entry name" value="PST FAMILY PREDICTED COLANIC ACID TRANSPORTER"/>
    <property type="match status" value="1"/>
</dbReference>
<protein>
    <submittedName>
        <fullName evidence="7">O-antigen/teichoic acid export membrane protein</fullName>
    </submittedName>
</protein>
<feature type="transmembrane region" description="Helical" evidence="6">
    <location>
        <begin position="436"/>
        <end position="457"/>
    </location>
</feature>
<feature type="transmembrane region" description="Helical" evidence="6">
    <location>
        <begin position="40"/>
        <end position="65"/>
    </location>
</feature>
<feature type="transmembrane region" description="Helical" evidence="6">
    <location>
        <begin position="110"/>
        <end position="131"/>
    </location>
</feature>
<reference evidence="7 8" key="1">
    <citation type="submission" date="2021-03" db="EMBL/GenBank/DDBJ databases">
        <title>Genomic Encyclopedia of Type Strains, Phase IV (KMG-IV): sequencing the most valuable type-strain genomes for metagenomic binning, comparative biology and taxonomic classification.</title>
        <authorList>
            <person name="Goeker M."/>
        </authorList>
    </citation>
    <scope>NUCLEOTIDE SEQUENCE [LARGE SCALE GENOMIC DNA]</scope>
    <source>
        <strain evidence="7 8">DSM 26048</strain>
    </source>
</reference>
<dbReference type="Pfam" id="PF01943">
    <property type="entry name" value="Polysacc_synt"/>
    <property type="match status" value="1"/>
</dbReference>
<accession>A0ABS4IRU7</accession>
<keyword evidence="5 6" id="KW-0472">Membrane</keyword>
<evidence type="ECO:0000256" key="6">
    <source>
        <dbReference type="SAM" id="Phobius"/>
    </source>
</evidence>
<evidence type="ECO:0000256" key="5">
    <source>
        <dbReference type="ARBA" id="ARBA00023136"/>
    </source>
</evidence>
<dbReference type="RefSeq" id="WP_209971073.1">
    <property type="nucleotide sequence ID" value="NZ_JAGGLB010000004.1"/>
</dbReference>
<dbReference type="InterPro" id="IPR050833">
    <property type="entry name" value="Poly_Biosynth_Transport"/>
</dbReference>
<feature type="transmembrane region" description="Helical" evidence="6">
    <location>
        <begin position="12"/>
        <end position="34"/>
    </location>
</feature>
<evidence type="ECO:0000256" key="4">
    <source>
        <dbReference type="ARBA" id="ARBA00022989"/>
    </source>
</evidence>
<gene>
    <name evidence="7" type="ORF">J2Z66_001890</name>
</gene>
<evidence type="ECO:0000256" key="2">
    <source>
        <dbReference type="ARBA" id="ARBA00022475"/>
    </source>
</evidence>
<feature type="transmembrane region" description="Helical" evidence="6">
    <location>
        <begin position="252"/>
        <end position="271"/>
    </location>
</feature>
<feature type="transmembrane region" description="Helical" evidence="6">
    <location>
        <begin position="172"/>
        <end position="192"/>
    </location>
</feature>
<comment type="caution">
    <text evidence="7">The sequence shown here is derived from an EMBL/GenBank/DDBJ whole genome shotgun (WGS) entry which is preliminary data.</text>
</comment>
<organism evidence="7 8">
    <name type="scientific">Paenibacillus eucommiae</name>
    <dbReference type="NCBI Taxonomy" id="1355755"/>
    <lineage>
        <taxon>Bacteria</taxon>
        <taxon>Bacillati</taxon>
        <taxon>Bacillota</taxon>
        <taxon>Bacilli</taxon>
        <taxon>Bacillales</taxon>
        <taxon>Paenibacillaceae</taxon>
        <taxon>Paenibacillus</taxon>
    </lineage>
</organism>
<comment type="subcellular location">
    <subcellularLocation>
        <location evidence="1">Cell membrane</location>
        <topology evidence="1">Multi-pass membrane protein</topology>
    </subcellularLocation>
</comment>
<name>A0ABS4IRU7_9BACL</name>
<keyword evidence="3 6" id="KW-0812">Transmembrane</keyword>
<dbReference type="PANTHER" id="PTHR30250:SF11">
    <property type="entry name" value="O-ANTIGEN TRANSPORTER-RELATED"/>
    <property type="match status" value="1"/>
</dbReference>
<dbReference type="InterPro" id="IPR002797">
    <property type="entry name" value="Polysacc_synth"/>
</dbReference>